<dbReference type="PANTHER" id="PTHR38451:SF1">
    <property type="entry name" value="TRNA (ADENINE(22)-N(1))-METHYLTRANSFERASE"/>
    <property type="match status" value="1"/>
</dbReference>
<dbReference type="Gene3D" id="1.10.287.1890">
    <property type="match status" value="1"/>
</dbReference>
<sequence>LEAGWRDGRLDGVRELVLQPNVGEDLVRRWLVRRDYVLQSETIMEEDGRIYEILHALAGENKEAAEAWNTRLYDASELPLQMSAGYRSEWLYRMGPYLLQEGDELLKKKWRMELGKLERIRNQLALSTLSESREKEAALGDEMQQMEEVLQCLPMVKP</sequence>
<accession>A0ABS7CD02</accession>
<reference evidence="1 2" key="1">
    <citation type="submission" date="2021-07" db="EMBL/GenBank/DDBJ databases">
        <title>Paenibacillus radiodurans sp. nov., isolated from the southeastern edge of Tengger Desert.</title>
        <authorList>
            <person name="Zhang G."/>
        </authorList>
    </citation>
    <scope>NUCLEOTIDE SEQUENCE [LARGE SCALE GENOMIC DNA]</scope>
    <source>
        <strain evidence="1 2">CCM 7311</strain>
    </source>
</reference>
<comment type="caution">
    <text evidence="1">The sequence shown here is derived from an EMBL/GenBank/DDBJ whole genome shotgun (WGS) entry which is preliminary data.</text>
</comment>
<organism evidence="1 2">
    <name type="scientific">Paenibacillus sepulcri</name>
    <dbReference type="NCBI Taxonomy" id="359917"/>
    <lineage>
        <taxon>Bacteria</taxon>
        <taxon>Bacillati</taxon>
        <taxon>Bacillota</taxon>
        <taxon>Bacilli</taxon>
        <taxon>Bacillales</taxon>
        <taxon>Paenibacillaceae</taxon>
        <taxon>Paenibacillus</taxon>
    </lineage>
</organism>
<name>A0ABS7CD02_9BACL</name>
<dbReference type="Proteomes" id="UP001519887">
    <property type="component" value="Unassembled WGS sequence"/>
</dbReference>
<gene>
    <name evidence="1" type="ORF">K0U00_32335</name>
</gene>
<protein>
    <submittedName>
        <fullName evidence="1">tRNA (Adenine(22)-N(1))-methyltransferase TrmK</fullName>
    </submittedName>
</protein>
<dbReference type="InterPro" id="IPR006901">
    <property type="entry name" value="TrmK"/>
</dbReference>
<feature type="non-terminal residue" evidence="1">
    <location>
        <position position="1"/>
    </location>
</feature>
<dbReference type="InterPro" id="IPR029063">
    <property type="entry name" value="SAM-dependent_MTases_sf"/>
</dbReference>
<keyword evidence="2" id="KW-1185">Reference proteome</keyword>
<dbReference type="Gene3D" id="3.40.50.150">
    <property type="entry name" value="Vaccinia Virus protein VP39"/>
    <property type="match status" value="1"/>
</dbReference>
<dbReference type="EMBL" id="JAHZIK010001325">
    <property type="protein sequence ID" value="MBW7458744.1"/>
    <property type="molecule type" value="Genomic_DNA"/>
</dbReference>
<evidence type="ECO:0000313" key="1">
    <source>
        <dbReference type="EMBL" id="MBW7458744.1"/>
    </source>
</evidence>
<dbReference type="Pfam" id="PF04816">
    <property type="entry name" value="TrmK"/>
    <property type="match status" value="1"/>
</dbReference>
<proteinExistence type="predicted"/>
<dbReference type="PANTHER" id="PTHR38451">
    <property type="entry name" value="TRNA (ADENINE(22)-N(1))-METHYLTRANSFERASE"/>
    <property type="match status" value="1"/>
</dbReference>
<evidence type="ECO:0000313" key="2">
    <source>
        <dbReference type="Proteomes" id="UP001519887"/>
    </source>
</evidence>